<feature type="region of interest" description="Disordered" evidence="1">
    <location>
        <begin position="183"/>
        <end position="209"/>
    </location>
</feature>
<keyword evidence="2" id="KW-0812">Transmembrane</keyword>
<reference evidence="4 5" key="1">
    <citation type="submission" date="2019-02" db="EMBL/GenBank/DDBJ databases">
        <title>Peptostreptococcaceae bacterium ZHW00191 nov., a new bacterium isolated from the human gut.</title>
        <authorList>
            <person name="Zhou H.-W."/>
            <person name="Chen X.-J."/>
        </authorList>
    </citation>
    <scope>NUCLEOTIDE SEQUENCE [LARGE SCALE GENOMIC DNA]</scope>
    <source>
        <strain evidence="4 5">ZHW00191</strain>
    </source>
</reference>
<dbReference type="Pfam" id="PF14242">
    <property type="entry name" value="DUF4342"/>
    <property type="match status" value="1"/>
</dbReference>
<evidence type="ECO:0000313" key="4">
    <source>
        <dbReference type="EMBL" id="TQQ85738.1"/>
    </source>
</evidence>
<dbReference type="InterPro" id="IPR009060">
    <property type="entry name" value="UBA-like_sf"/>
</dbReference>
<gene>
    <name evidence="4" type="ORF">EXD82_00555</name>
</gene>
<name>A0A544QYM5_9FIRM</name>
<keyword evidence="2" id="KW-0472">Membrane</keyword>
<comment type="caution">
    <text evidence="4">The sequence shown here is derived from an EMBL/GenBank/DDBJ whole genome shotgun (WGS) entry which is preliminary data.</text>
</comment>
<feature type="transmembrane region" description="Helical" evidence="2">
    <location>
        <begin position="115"/>
        <end position="138"/>
    </location>
</feature>
<accession>A0A544QYM5</accession>
<dbReference type="RefSeq" id="WP_142534963.1">
    <property type="nucleotide sequence ID" value="NZ_SGJB01000001.1"/>
</dbReference>
<feature type="domain" description="DUF4342" evidence="3">
    <location>
        <begin position="76"/>
        <end position="146"/>
    </location>
</feature>
<keyword evidence="2" id="KW-1133">Transmembrane helix</keyword>
<evidence type="ECO:0000256" key="2">
    <source>
        <dbReference type="SAM" id="Phobius"/>
    </source>
</evidence>
<dbReference type="EMBL" id="SGJB01000001">
    <property type="protein sequence ID" value="TQQ85738.1"/>
    <property type="molecule type" value="Genomic_DNA"/>
</dbReference>
<dbReference type="AlphaFoldDB" id="A0A544QYM5"/>
<organism evidence="4 5">
    <name type="scientific">Peptacetobacter hominis</name>
    <dbReference type="NCBI Taxonomy" id="2743610"/>
    <lineage>
        <taxon>Bacteria</taxon>
        <taxon>Bacillati</taxon>
        <taxon>Bacillota</taxon>
        <taxon>Clostridia</taxon>
        <taxon>Peptostreptococcales</taxon>
        <taxon>Peptostreptococcaceae</taxon>
        <taxon>Peptacetobacter</taxon>
    </lineage>
</organism>
<protein>
    <submittedName>
        <fullName evidence="4">DUF4342 domain-containing protein</fullName>
    </submittedName>
</protein>
<keyword evidence="5" id="KW-1185">Reference proteome</keyword>
<feature type="compositionally biased region" description="Basic and acidic residues" evidence="1">
    <location>
        <begin position="195"/>
        <end position="209"/>
    </location>
</feature>
<evidence type="ECO:0000259" key="3">
    <source>
        <dbReference type="Pfam" id="PF14242"/>
    </source>
</evidence>
<dbReference type="Proteomes" id="UP000317863">
    <property type="component" value="Unassembled WGS sequence"/>
</dbReference>
<proteinExistence type="predicted"/>
<dbReference type="OrthoDB" id="129626at2"/>
<sequence>MSNTITIEMVDQVMERVPYATYKEVKEALVKSEGDVLDAIILLEEETYASKAKKKVEDIFGKSKEDIKDARENAEKAIPKDINEIKAQLKELFSKTNQIRVIVEKDGKSMMNIPFTIGVMGTAIMPMITLLGLSAALITKYRVKIQNESDGNIVDLGELNEEKVKILKDIFLNTANDIKETFAAKEEEEDDKDVTDDLMKEYDEVNEEK</sequence>
<evidence type="ECO:0000256" key="1">
    <source>
        <dbReference type="SAM" id="MobiDB-lite"/>
    </source>
</evidence>
<dbReference type="InterPro" id="IPR025642">
    <property type="entry name" value="DUF4342"/>
</dbReference>
<dbReference type="SUPFAM" id="SSF46934">
    <property type="entry name" value="UBA-like"/>
    <property type="match status" value="1"/>
</dbReference>
<evidence type="ECO:0000313" key="5">
    <source>
        <dbReference type="Proteomes" id="UP000317863"/>
    </source>
</evidence>